<sequence length="135" mass="13973">MFADTPMPTPYDSALQSLFNQLPDIHSAVLARSDGFEIAQATRGTVAAARLAALASSMLALGTAALRELGLGSSGSVLIEGQRGKLLLLDVPVDGQPLVLAVVGSDSVITGSLLWVARDCVRQIVETTPNQGITS</sequence>
<gene>
    <name evidence="2" type="ORF">G7Y82_00675</name>
</gene>
<dbReference type="InterPro" id="IPR004942">
    <property type="entry name" value="Roadblock/LAMTOR2_dom"/>
</dbReference>
<comment type="caution">
    <text evidence="2">The sequence shown here is derived from an EMBL/GenBank/DDBJ whole genome shotgun (WGS) entry which is preliminary data.</text>
</comment>
<dbReference type="SUPFAM" id="SSF103196">
    <property type="entry name" value="Roadblock/LC7 domain"/>
    <property type="match status" value="1"/>
</dbReference>
<reference evidence="2" key="1">
    <citation type="submission" date="2020-03" db="EMBL/GenBank/DDBJ databases">
        <title>Solimonas marina sp. nov., isolated from deep seawater of the Pacific Ocean.</title>
        <authorList>
            <person name="Liu X."/>
            <person name="Lai Q."/>
            <person name="Sun F."/>
            <person name="Gai Y."/>
            <person name="Li G."/>
            <person name="Shao Z."/>
        </authorList>
    </citation>
    <scope>NUCLEOTIDE SEQUENCE</scope>
    <source>
        <strain evidence="2">C16B3</strain>
    </source>
</reference>
<keyword evidence="3" id="KW-1185">Reference proteome</keyword>
<evidence type="ECO:0000313" key="3">
    <source>
        <dbReference type="Proteomes" id="UP000653472"/>
    </source>
</evidence>
<dbReference type="EMBL" id="JAAVXB010000001">
    <property type="protein sequence ID" value="NKF20809.1"/>
    <property type="molecule type" value="Genomic_DNA"/>
</dbReference>
<name>A0A969W779_9GAMM</name>
<feature type="domain" description="Roadblock/LAMTOR2" evidence="1">
    <location>
        <begin position="12"/>
        <end position="104"/>
    </location>
</feature>
<dbReference type="SMART" id="SM00960">
    <property type="entry name" value="Robl_LC7"/>
    <property type="match status" value="1"/>
</dbReference>
<proteinExistence type="predicted"/>
<evidence type="ECO:0000259" key="1">
    <source>
        <dbReference type="SMART" id="SM00960"/>
    </source>
</evidence>
<dbReference type="Pfam" id="PF03259">
    <property type="entry name" value="Robl_LC7"/>
    <property type="match status" value="1"/>
</dbReference>
<organism evidence="2 3">
    <name type="scientific">Solimonas marina</name>
    <dbReference type="NCBI Taxonomy" id="2714601"/>
    <lineage>
        <taxon>Bacteria</taxon>
        <taxon>Pseudomonadati</taxon>
        <taxon>Pseudomonadota</taxon>
        <taxon>Gammaproteobacteria</taxon>
        <taxon>Nevskiales</taxon>
        <taxon>Nevskiaceae</taxon>
        <taxon>Solimonas</taxon>
    </lineage>
</organism>
<dbReference type="RefSeq" id="WP_168146072.1">
    <property type="nucleotide sequence ID" value="NZ_JAAVXB010000001.1"/>
</dbReference>
<dbReference type="Proteomes" id="UP000653472">
    <property type="component" value="Unassembled WGS sequence"/>
</dbReference>
<dbReference type="AlphaFoldDB" id="A0A969W779"/>
<accession>A0A969W779</accession>
<evidence type="ECO:0000313" key="2">
    <source>
        <dbReference type="EMBL" id="NKF20809.1"/>
    </source>
</evidence>
<dbReference type="Gene3D" id="3.30.450.30">
    <property type="entry name" value="Dynein light chain 2a, cytoplasmic"/>
    <property type="match status" value="1"/>
</dbReference>
<protein>
    <recommendedName>
        <fullName evidence="1">Roadblock/LAMTOR2 domain-containing protein</fullName>
    </recommendedName>
</protein>